<dbReference type="FunFam" id="3.30.70.270:FF:000026">
    <property type="entry name" value="Transposon Ty3-G Gag-Pol polyprotein"/>
    <property type="match status" value="1"/>
</dbReference>
<evidence type="ECO:0000313" key="10">
    <source>
        <dbReference type="Proteomes" id="UP000005238"/>
    </source>
</evidence>
<dbReference type="Pfam" id="PF03732">
    <property type="entry name" value="Retrotrans_gag"/>
    <property type="match status" value="1"/>
</dbReference>
<keyword evidence="1" id="KW-0808">Transferase</keyword>
<feature type="domain" description="Reverse transcriptase/retrotransposon-derived protein RNase H-like" evidence="8">
    <location>
        <begin position="829"/>
        <end position="911"/>
    </location>
</feature>
<feature type="domain" description="Retrotransposon gag" evidence="7">
    <location>
        <begin position="101"/>
        <end position="195"/>
    </location>
</feature>
<dbReference type="eggNOG" id="KOG0017">
    <property type="taxonomic scope" value="Eukaryota"/>
</dbReference>
<dbReference type="InterPro" id="IPR043128">
    <property type="entry name" value="Rev_trsase/Diguanyl_cyclase"/>
</dbReference>
<feature type="compositionally biased region" description="Basic residues" evidence="6">
    <location>
        <begin position="488"/>
        <end position="500"/>
    </location>
</feature>
<evidence type="ECO:0000256" key="5">
    <source>
        <dbReference type="ARBA" id="ARBA00023268"/>
    </source>
</evidence>
<keyword evidence="5" id="KW-0511">Multifunctional enzyme</keyword>
<feature type="compositionally biased region" description="Polar residues" evidence="6">
    <location>
        <begin position="422"/>
        <end position="434"/>
    </location>
</feature>
<dbReference type="HOGENOM" id="CLU_000384_21_3_1"/>
<sequence length="938" mass="103130">MDRSAFPHLNDSQFESVRKITGIFGMDALQSLAAATPADQLERVSAFDTYEQGLIAHPKPLRLKVNPYEGKEGENLHFWVREVELAMNAALVSDERLRVAFALSHLSGRAKSWAYTREATTPGCFASWAQLCEQLRAAFLPANYEYRQRSRFLACKQGRRELHEYIQEMRELTASLVGNPLHEHIKVTVFMDGLRVGPARTKLFRVQASTLEEAIQIALQEEYSHRQARTPTTAWLGGSTQGGPQSRGPFNGPVPMDLSLAEQHDIRCFGCGKLGHMKLEVPKVFMDLSVKFEDFNSTERFLVLDMDKYDLILGMPWLENHEPWIDWRGKAIGASRPAATDRALVSHVPTSVSSRAYHRSRVGNDSEELVAAGAATGVMTPSTAGNGPPQAMPVDRTSSPARGTAMPTVPTAPDYGTVRPSALSTPGKVNSPRETSPRETKAVETVARVEVAGSTSSVGNNVPHGVDGTPDSIPESPPAVGNNGPCRGGHRRRHRRRKPSLLRQTGVATSDSERENSPQARPAEECYHFFDGETGCTVKAGSTTLAALPEVSELLNLEEMSMDDFLAQLKAGSIAEMVLLKPEASPEELSSSSVMDKDVLDELVKKRATRTGSAVLENPKDPVYPLVKEFSDVMSKDPPSQLPPDRGVRHEIDLVPGTNATVPAQTPIPRKDVLLNNMAGCELYSALDLVDGYYQILMRERDIPLTAVSTPSGMLWDRAGEGKTAIEVHLEHLRRVFMVMRANKLYANIDKCVFAAQEVKVLGCFVSSVGVRADPEKVKAIAAWPTPRSQKDLRKWLGLANYLHKYSAGYAGLARPLSDLLKKNADWRWESRHQDAFNSIKASLQRAPVLALPDETKPFSVVCDASDYAIGCALLQHDADGHERVISFQSRQLKAAERNYPVHDKELLAMKPRVLADGHQLSASVSEDGPLAVILRGI</sequence>
<reference evidence="10" key="1">
    <citation type="journal article" date="2006" name="Science">
        <title>Phytophthora genome sequences uncover evolutionary origins and mechanisms of pathogenesis.</title>
        <authorList>
            <person name="Tyler B.M."/>
            <person name="Tripathy S."/>
            <person name="Zhang X."/>
            <person name="Dehal P."/>
            <person name="Jiang R.H."/>
            <person name="Aerts A."/>
            <person name="Arredondo F.D."/>
            <person name="Baxter L."/>
            <person name="Bensasson D."/>
            <person name="Beynon J.L."/>
            <person name="Chapman J."/>
            <person name="Damasceno C.M."/>
            <person name="Dorrance A.E."/>
            <person name="Dou D."/>
            <person name="Dickerman A.W."/>
            <person name="Dubchak I.L."/>
            <person name="Garbelotto M."/>
            <person name="Gijzen M."/>
            <person name="Gordon S.G."/>
            <person name="Govers F."/>
            <person name="Grunwald N.J."/>
            <person name="Huang W."/>
            <person name="Ivors K.L."/>
            <person name="Jones R.W."/>
            <person name="Kamoun S."/>
            <person name="Krampis K."/>
            <person name="Lamour K.H."/>
            <person name="Lee M.K."/>
            <person name="McDonald W.H."/>
            <person name="Medina M."/>
            <person name="Meijer H.J."/>
            <person name="Nordberg E.K."/>
            <person name="Maclean D.J."/>
            <person name="Ospina-Giraldo M.D."/>
            <person name="Morris P.F."/>
            <person name="Phuntumart V."/>
            <person name="Putnam N.H."/>
            <person name="Rash S."/>
            <person name="Rose J.K."/>
            <person name="Sakihama Y."/>
            <person name="Salamov A.A."/>
            <person name="Savidor A."/>
            <person name="Scheuring C.F."/>
            <person name="Smith B.M."/>
            <person name="Sobral B.W."/>
            <person name="Terry A."/>
            <person name="Torto-Alalibo T.A."/>
            <person name="Win J."/>
            <person name="Xu Z."/>
            <person name="Zhang H."/>
            <person name="Grigoriev I.V."/>
            <person name="Rokhsar D.S."/>
            <person name="Boore J.L."/>
        </authorList>
    </citation>
    <scope>NUCLEOTIDE SEQUENCE [LARGE SCALE GENOMIC DNA]</scope>
    <source>
        <strain evidence="10">Pr102</strain>
    </source>
</reference>
<dbReference type="InterPro" id="IPR041577">
    <property type="entry name" value="RT_RNaseH_2"/>
</dbReference>
<dbReference type="SUPFAM" id="SSF56672">
    <property type="entry name" value="DNA/RNA polymerases"/>
    <property type="match status" value="1"/>
</dbReference>
<organism evidence="9 10">
    <name type="scientific">Phytophthora ramorum</name>
    <name type="common">Sudden oak death agent</name>
    <dbReference type="NCBI Taxonomy" id="164328"/>
    <lineage>
        <taxon>Eukaryota</taxon>
        <taxon>Sar</taxon>
        <taxon>Stramenopiles</taxon>
        <taxon>Oomycota</taxon>
        <taxon>Peronosporomycetes</taxon>
        <taxon>Peronosporales</taxon>
        <taxon>Peronosporaceae</taxon>
        <taxon>Phytophthora</taxon>
    </lineage>
</organism>
<evidence type="ECO:0000256" key="6">
    <source>
        <dbReference type="SAM" id="MobiDB-lite"/>
    </source>
</evidence>
<name>H3GXG2_PHYRM</name>
<feature type="compositionally biased region" description="Basic and acidic residues" evidence="6">
    <location>
        <begin position="511"/>
        <end position="521"/>
    </location>
</feature>
<evidence type="ECO:0008006" key="11">
    <source>
        <dbReference type="Google" id="ProtNLM"/>
    </source>
</evidence>
<evidence type="ECO:0000256" key="4">
    <source>
        <dbReference type="ARBA" id="ARBA00022759"/>
    </source>
</evidence>
<dbReference type="Gene3D" id="3.30.70.270">
    <property type="match status" value="3"/>
</dbReference>
<dbReference type="InterPro" id="IPR043502">
    <property type="entry name" value="DNA/RNA_pol_sf"/>
</dbReference>
<dbReference type="Proteomes" id="UP000005238">
    <property type="component" value="Unassembled WGS sequence"/>
</dbReference>
<protein>
    <recommendedName>
        <fullName evidence="11">Reverse transcriptase/retrotransposon-derived protein RNase H-like domain-containing protein</fullName>
    </recommendedName>
</protein>
<dbReference type="CDD" id="cd01647">
    <property type="entry name" value="RT_LTR"/>
    <property type="match status" value="1"/>
</dbReference>
<feature type="region of interest" description="Disordered" evidence="6">
    <location>
        <begin position="381"/>
        <end position="521"/>
    </location>
</feature>
<keyword evidence="3" id="KW-0540">Nuclease</keyword>
<dbReference type="EnsemblProtists" id="Phyra82275">
    <property type="protein sequence ID" value="Phyra82275"/>
    <property type="gene ID" value="Phyra82275"/>
</dbReference>
<dbReference type="VEuPathDB" id="FungiDB:KRP22_13460"/>
<evidence type="ECO:0000256" key="3">
    <source>
        <dbReference type="ARBA" id="ARBA00022722"/>
    </source>
</evidence>
<dbReference type="InParanoid" id="H3GXG2"/>
<dbReference type="Gene3D" id="2.40.70.10">
    <property type="entry name" value="Acid Proteases"/>
    <property type="match status" value="1"/>
</dbReference>
<keyword evidence="10" id="KW-1185">Reference proteome</keyword>
<keyword evidence="4" id="KW-0255">Endonuclease</keyword>
<dbReference type="InterPro" id="IPR005162">
    <property type="entry name" value="Retrotrans_gag_dom"/>
</dbReference>
<evidence type="ECO:0000256" key="2">
    <source>
        <dbReference type="ARBA" id="ARBA00022695"/>
    </source>
</evidence>
<evidence type="ECO:0000259" key="7">
    <source>
        <dbReference type="Pfam" id="PF03732"/>
    </source>
</evidence>
<accession>H3GXG2</accession>
<evidence type="ECO:0000259" key="8">
    <source>
        <dbReference type="Pfam" id="PF17919"/>
    </source>
</evidence>
<dbReference type="AlphaFoldDB" id="H3GXG2"/>
<dbReference type="PANTHER" id="PTHR37984">
    <property type="entry name" value="PROTEIN CBG26694"/>
    <property type="match status" value="1"/>
</dbReference>
<proteinExistence type="predicted"/>
<dbReference type="InterPro" id="IPR050951">
    <property type="entry name" value="Retrovirus_Pol_polyprotein"/>
</dbReference>
<reference evidence="9" key="2">
    <citation type="submission" date="2015-06" db="UniProtKB">
        <authorList>
            <consortium name="EnsemblProtists"/>
        </authorList>
    </citation>
    <scope>IDENTIFICATION</scope>
    <source>
        <strain evidence="9">Pr102</strain>
    </source>
</reference>
<evidence type="ECO:0000313" key="9">
    <source>
        <dbReference type="EnsemblProtists" id="Phyra82275"/>
    </source>
</evidence>
<dbReference type="EMBL" id="DS566067">
    <property type="status" value="NOT_ANNOTATED_CDS"/>
    <property type="molecule type" value="Genomic_DNA"/>
</dbReference>
<keyword evidence="4" id="KW-0378">Hydrolase</keyword>
<dbReference type="GO" id="GO:0016779">
    <property type="term" value="F:nucleotidyltransferase activity"/>
    <property type="evidence" value="ECO:0007669"/>
    <property type="project" value="UniProtKB-KW"/>
</dbReference>
<keyword evidence="2" id="KW-0548">Nucleotidyltransferase</keyword>
<dbReference type="Pfam" id="PF17919">
    <property type="entry name" value="RT_RNaseH_2"/>
    <property type="match status" value="1"/>
</dbReference>
<dbReference type="VEuPathDB" id="FungiDB:KRP23_11291"/>
<dbReference type="Gene3D" id="3.10.10.10">
    <property type="entry name" value="HIV Type 1 Reverse Transcriptase, subunit A, domain 1"/>
    <property type="match status" value="1"/>
</dbReference>
<dbReference type="GO" id="GO:0004519">
    <property type="term" value="F:endonuclease activity"/>
    <property type="evidence" value="ECO:0007669"/>
    <property type="project" value="UniProtKB-KW"/>
</dbReference>
<evidence type="ECO:0000256" key="1">
    <source>
        <dbReference type="ARBA" id="ARBA00022679"/>
    </source>
</evidence>
<dbReference type="CDD" id="cd00303">
    <property type="entry name" value="retropepsin_like"/>
    <property type="match status" value="1"/>
</dbReference>
<dbReference type="InterPro" id="IPR021109">
    <property type="entry name" value="Peptidase_aspartic_dom_sf"/>
</dbReference>
<dbReference type="PANTHER" id="PTHR37984:SF5">
    <property type="entry name" value="PROTEIN NYNRIN-LIKE"/>
    <property type="match status" value="1"/>
</dbReference>